<sequence length="416" mass="45530">MKKILAILVLISAFASALAAASASTGGSGKVEAITIISLPVDSVTIYPDGLATVKRTGEMEMTEGVHQLVVDLPTSVDMDSVRFSATNASVEKVVRRDNPEYTLNVSTPGVQRFDLVYLMPRAGSWRPSYSVHIEDETVLVSAQAVVTNRFGEDMEAIRLKLVSGPPQVEAVELFRASRGFADYALEEAVAERAAFVPKAAPLPATGELEMLYIYELPGRKDLEVDREVGFPFIEETVPILRSYVWNAYVNNEGPVTEVIKANNTMKDPWPAGSALLYRNNEYVSMVVIPFTPTGTEAQINLGSSSDLKVGRDLANYTTSEEIVAVPGAGNATQPMKVTTETWTYQLTIKVNVDRNATVEVSDTKPIRGEMVSAEPKPEETTATSLKWVLELQPREEVTIEYAYRIVTRELVASSK</sequence>
<dbReference type="Pfam" id="PF13600">
    <property type="entry name" value="DUF4140"/>
    <property type="match status" value="1"/>
</dbReference>
<dbReference type="RefSeq" id="WP_316966881.1">
    <property type="nucleotide sequence ID" value="NZ_JARFPK010000028.1"/>
</dbReference>
<organism evidence="3 4">
    <name type="scientific">Candidatus Methanocrinis natronophilus</name>
    <dbReference type="NCBI Taxonomy" id="3033396"/>
    <lineage>
        <taxon>Archaea</taxon>
        <taxon>Methanobacteriati</taxon>
        <taxon>Methanobacteriota</taxon>
        <taxon>Stenosarchaea group</taxon>
        <taxon>Methanomicrobia</taxon>
        <taxon>Methanotrichales</taxon>
        <taxon>Methanotrichaceae</taxon>
        <taxon>Methanocrinis</taxon>
    </lineage>
</organism>
<gene>
    <name evidence="3" type="ORF">P0O15_08155</name>
</gene>
<dbReference type="InterPro" id="IPR025554">
    <property type="entry name" value="DUF4140"/>
</dbReference>
<dbReference type="Pfam" id="PF13598">
    <property type="entry name" value="DUF4139"/>
    <property type="match status" value="1"/>
</dbReference>
<dbReference type="PANTHER" id="PTHR38075:SF1">
    <property type="entry name" value="DUF4139 DOMAIN-CONTAINING PROTEIN"/>
    <property type="match status" value="1"/>
</dbReference>
<protein>
    <submittedName>
        <fullName evidence="3">DUF4139 domain-containing protein</fullName>
    </submittedName>
</protein>
<dbReference type="PANTHER" id="PTHR38075">
    <property type="entry name" value="DUF4139 DOMAIN-CONTAINING PROTEIN"/>
    <property type="match status" value="1"/>
</dbReference>
<evidence type="ECO:0000313" key="3">
    <source>
        <dbReference type="EMBL" id="MDF0591139.1"/>
    </source>
</evidence>
<feature type="domain" description="DUF4140" evidence="2">
    <location>
        <begin position="44"/>
        <end position="96"/>
    </location>
</feature>
<evidence type="ECO:0000313" key="4">
    <source>
        <dbReference type="Proteomes" id="UP001220010"/>
    </source>
</evidence>
<dbReference type="InterPro" id="IPR037291">
    <property type="entry name" value="DUF4139"/>
</dbReference>
<dbReference type="EMBL" id="JARFPK010000028">
    <property type="protein sequence ID" value="MDF0591139.1"/>
    <property type="molecule type" value="Genomic_DNA"/>
</dbReference>
<feature type="domain" description="DUF4139" evidence="1">
    <location>
        <begin position="118"/>
        <end position="406"/>
    </location>
</feature>
<reference evidence="3 4" key="1">
    <citation type="submission" date="2023-03" db="EMBL/GenBank/DDBJ databases">
        <title>WGS of Methanotrichaceae archaeon Mx.</title>
        <authorList>
            <person name="Sorokin D.Y."/>
            <person name="Merkel A.Y."/>
        </authorList>
    </citation>
    <scope>NUCLEOTIDE SEQUENCE [LARGE SCALE GENOMIC DNA]</scope>
    <source>
        <strain evidence="3 4">Mx</strain>
    </source>
</reference>
<accession>A0ABT5X8W3</accession>
<keyword evidence="4" id="KW-1185">Reference proteome</keyword>
<name>A0ABT5X8W3_9EURY</name>
<dbReference type="Proteomes" id="UP001220010">
    <property type="component" value="Unassembled WGS sequence"/>
</dbReference>
<evidence type="ECO:0000259" key="2">
    <source>
        <dbReference type="Pfam" id="PF13600"/>
    </source>
</evidence>
<proteinExistence type="predicted"/>
<evidence type="ECO:0000259" key="1">
    <source>
        <dbReference type="Pfam" id="PF13598"/>
    </source>
</evidence>
<comment type="caution">
    <text evidence="3">The sequence shown here is derived from an EMBL/GenBank/DDBJ whole genome shotgun (WGS) entry which is preliminary data.</text>
</comment>